<protein>
    <submittedName>
        <fullName evidence="1">Uncharacterized protein</fullName>
    </submittedName>
</protein>
<proteinExistence type="predicted"/>
<organism evidence="1 2">
    <name type="scientific">Aromatoleum petrolei</name>
    <dbReference type="NCBI Taxonomy" id="76116"/>
    <lineage>
        <taxon>Bacteria</taxon>
        <taxon>Pseudomonadati</taxon>
        <taxon>Pseudomonadota</taxon>
        <taxon>Betaproteobacteria</taxon>
        <taxon>Rhodocyclales</taxon>
        <taxon>Rhodocyclaceae</taxon>
        <taxon>Aromatoleum</taxon>
    </lineage>
</organism>
<evidence type="ECO:0000313" key="2">
    <source>
        <dbReference type="Proteomes" id="UP000652074"/>
    </source>
</evidence>
<gene>
    <name evidence="1" type="ORF">GPA26_11385</name>
</gene>
<dbReference type="Proteomes" id="UP000652074">
    <property type="component" value="Unassembled WGS sequence"/>
</dbReference>
<comment type="caution">
    <text evidence="1">The sequence shown here is derived from an EMBL/GenBank/DDBJ whole genome shotgun (WGS) entry which is preliminary data.</text>
</comment>
<keyword evidence="2" id="KW-1185">Reference proteome</keyword>
<dbReference type="SUPFAM" id="SSF51366">
    <property type="entry name" value="Ribulose-phoshate binding barrel"/>
    <property type="match status" value="1"/>
</dbReference>
<name>A0ABX1MPE4_9RHOO</name>
<reference evidence="1 2" key="1">
    <citation type="submission" date="2019-12" db="EMBL/GenBank/DDBJ databases">
        <title>Comparative genomics gives insights into the taxonomy of the Azoarcus-Aromatoleum group and reveals separate origins of nif in the plant-associated Azoarcus and non-plant-associated Aromatoleum sub-groups.</title>
        <authorList>
            <person name="Lafos M."/>
            <person name="Maluk M."/>
            <person name="Batista M."/>
            <person name="Junghare M."/>
            <person name="Carmona M."/>
            <person name="Faoro H."/>
            <person name="Cruz L.M."/>
            <person name="Battistoni F."/>
            <person name="De Souza E."/>
            <person name="Pedrosa F."/>
            <person name="Chen W.-M."/>
            <person name="Poole P.S."/>
            <person name="Dixon R.A."/>
            <person name="James E.K."/>
        </authorList>
    </citation>
    <scope>NUCLEOTIDE SEQUENCE [LARGE SCALE GENOMIC DNA]</scope>
    <source>
        <strain evidence="1 2">ToN1</strain>
    </source>
</reference>
<sequence>MNVQWRCIADCAAAPPGVDPADVFAFDGEGGDGERGAVAGVVLRTEGEARAQALLAAGVATVFIGEAALRDSGVVERLAAKFGGRVGVYVPARRMEIGWSFDTTSNADFRVVTPSQCEPCWEILRADGSRSGVRMQWWLGEMMKRGAAAALVQVDIRDDTDLNLCAGLVEDFGERIWLGPLDDRDPAFGDWTTYGRIERIALAPTLFARRDSLLPAVTPECEVAASGEPA</sequence>
<dbReference type="EMBL" id="WTVR01000019">
    <property type="protein sequence ID" value="NMF89076.1"/>
    <property type="molecule type" value="Genomic_DNA"/>
</dbReference>
<dbReference type="InterPro" id="IPR013785">
    <property type="entry name" value="Aldolase_TIM"/>
</dbReference>
<accession>A0ABX1MPE4</accession>
<dbReference type="Gene3D" id="3.20.20.70">
    <property type="entry name" value="Aldolase class I"/>
    <property type="match status" value="1"/>
</dbReference>
<dbReference type="InterPro" id="IPR011060">
    <property type="entry name" value="RibuloseP-bd_barrel"/>
</dbReference>
<evidence type="ECO:0000313" key="1">
    <source>
        <dbReference type="EMBL" id="NMF89076.1"/>
    </source>
</evidence>
<dbReference type="RefSeq" id="WP_169206456.1">
    <property type="nucleotide sequence ID" value="NZ_CP059560.1"/>
</dbReference>